<accession>A0A420Y7A2</accession>
<reference evidence="1 2" key="1">
    <citation type="submission" date="2018-08" db="EMBL/GenBank/DDBJ databases">
        <title>Draft genome of the lignicolous fungus Coniochaeta pulveracea.</title>
        <authorList>
            <person name="Borstlap C.J."/>
            <person name="De Witt R.N."/>
            <person name="Botha A."/>
            <person name="Volschenk H."/>
        </authorList>
    </citation>
    <scope>NUCLEOTIDE SEQUENCE [LARGE SCALE GENOMIC DNA]</scope>
    <source>
        <strain evidence="1 2">CAB683</strain>
    </source>
</reference>
<keyword evidence="2" id="KW-1185">Reference proteome</keyword>
<proteinExistence type="predicted"/>
<evidence type="ECO:0000313" key="2">
    <source>
        <dbReference type="Proteomes" id="UP000275385"/>
    </source>
</evidence>
<sequence length="162" mass="17859">MSNQTTVTFPLRTNRFILLLAPHFPLFPTSLSRSPGQSLLHSLSVALPPGVAPVFPAQLSGPSPHQHSLPYSMPAYLYIQQASRHFVWVKFALPGQRGVAEGVEEVDVLEEVALVVEVETELVVGMELELELELDDVELELGVIVLVVEEEVLELVELVVEL</sequence>
<dbReference type="EMBL" id="QVQW01000038">
    <property type="protein sequence ID" value="RKU43764.1"/>
    <property type="molecule type" value="Genomic_DNA"/>
</dbReference>
<evidence type="ECO:0000313" key="1">
    <source>
        <dbReference type="EMBL" id="RKU43764.1"/>
    </source>
</evidence>
<comment type="caution">
    <text evidence="1">The sequence shown here is derived from an EMBL/GenBank/DDBJ whole genome shotgun (WGS) entry which is preliminary data.</text>
</comment>
<gene>
    <name evidence="1" type="ORF">DL546_001000</name>
</gene>
<organism evidence="1 2">
    <name type="scientific">Coniochaeta pulveracea</name>
    <dbReference type="NCBI Taxonomy" id="177199"/>
    <lineage>
        <taxon>Eukaryota</taxon>
        <taxon>Fungi</taxon>
        <taxon>Dikarya</taxon>
        <taxon>Ascomycota</taxon>
        <taxon>Pezizomycotina</taxon>
        <taxon>Sordariomycetes</taxon>
        <taxon>Sordariomycetidae</taxon>
        <taxon>Coniochaetales</taxon>
        <taxon>Coniochaetaceae</taxon>
        <taxon>Coniochaeta</taxon>
    </lineage>
</organism>
<name>A0A420Y7A2_9PEZI</name>
<dbReference type="AlphaFoldDB" id="A0A420Y7A2"/>
<protein>
    <submittedName>
        <fullName evidence="1">Uncharacterized protein</fullName>
    </submittedName>
</protein>
<dbReference type="Proteomes" id="UP000275385">
    <property type="component" value="Unassembled WGS sequence"/>
</dbReference>